<comment type="caution">
    <text evidence="1">The sequence shown here is derived from an EMBL/GenBank/DDBJ whole genome shotgun (WGS) entry which is preliminary data.</text>
</comment>
<evidence type="ECO:0000313" key="1">
    <source>
        <dbReference type="EMBL" id="CAD8191323.1"/>
    </source>
</evidence>
<keyword evidence="2" id="KW-1185">Reference proteome</keyword>
<dbReference type="Proteomes" id="UP000683925">
    <property type="component" value="Unassembled WGS sequence"/>
</dbReference>
<accession>A0A8S1WNN8</accession>
<protein>
    <submittedName>
        <fullName evidence="1">Uncharacterized protein</fullName>
    </submittedName>
</protein>
<sequence>MMIQRKYQDNNHEIPVHKRKIYQFLIEVQFLHLSLIPNTSVKIETTI</sequence>
<reference evidence="1" key="1">
    <citation type="submission" date="2021-01" db="EMBL/GenBank/DDBJ databases">
        <authorList>
            <consortium name="Genoscope - CEA"/>
            <person name="William W."/>
        </authorList>
    </citation>
    <scope>NUCLEOTIDE SEQUENCE</scope>
</reference>
<dbReference type="AlphaFoldDB" id="A0A8S1WNN8"/>
<proteinExistence type="predicted"/>
<name>A0A8S1WNN8_PAROT</name>
<evidence type="ECO:0000313" key="2">
    <source>
        <dbReference type="Proteomes" id="UP000683925"/>
    </source>
</evidence>
<gene>
    <name evidence="1" type="ORF">POCTA_138.1.T0990148</name>
</gene>
<dbReference type="EMBL" id="CAJJDP010000098">
    <property type="protein sequence ID" value="CAD8191323.1"/>
    <property type="molecule type" value="Genomic_DNA"/>
</dbReference>
<organism evidence="1 2">
    <name type="scientific">Paramecium octaurelia</name>
    <dbReference type="NCBI Taxonomy" id="43137"/>
    <lineage>
        <taxon>Eukaryota</taxon>
        <taxon>Sar</taxon>
        <taxon>Alveolata</taxon>
        <taxon>Ciliophora</taxon>
        <taxon>Intramacronucleata</taxon>
        <taxon>Oligohymenophorea</taxon>
        <taxon>Peniculida</taxon>
        <taxon>Parameciidae</taxon>
        <taxon>Paramecium</taxon>
    </lineage>
</organism>